<evidence type="ECO:0000313" key="3">
    <source>
        <dbReference type="Proteomes" id="UP000238916"/>
    </source>
</evidence>
<gene>
    <name evidence="2" type="ORF">SBF1_1850007</name>
</gene>
<dbReference type="Gene3D" id="3.40.190.10">
    <property type="entry name" value="Periplasmic binding protein-like II"/>
    <property type="match status" value="2"/>
</dbReference>
<feature type="chain" id="PRO_5039708092" evidence="1">
    <location>
        <begin position="21"/>
        <end position="355"/>
    </location>
</feature>
<protein>
    <submittedName>
        <fullName evidence="2">ABC-type phosphate/phosphonate transport system, periplasmic component</fullName>
    </submittedName>
</protein>
<dbReference type="OrthoDB" id="1792890at2"/>
<dbReference type="PROSITE" id="PS51257">
    <property type="entry name" value="PROKAR_LIPOPROTEIN"/>
    <property type="match status" value="1"/>
</dbReference>
<organism evidence="2 3">
    <name type="scientific">Candidatus Desulfosporosinus infrequens</name>
    <dbReference type="NCBI Taxonomy" id="2043169"/>
    <lineage>
        <taxon>Bacteria</taxon>
        <taxon>Bacillati</taxon>
        <taxon>Bacillota</taxon>
        <taxon>Clostridia</taxon>
        <taxon>Eubacteriales</taxon>
        <taxon>Desulfitobacteriaceae</taxon>
        <taxon>Desulfosporosinus</taxon>
    </lineage>
</organism>
<dbReference type="PANTHER" id="PTHR35841:SF1">
    <property type="entry name" value="PHOSPHONATES-BINDING PERIPLASMIC PROTEIN"/>
    <property type="match status" value="1"/>
</dbReference>
<reference evidence="3" key="1">
    <citation type="submission" date="2018-02" db="EMBL/GenBank/DDBJ databases">
        <authorList>
            <person name="Hausmann B."/>
        </authorList>
    </citation>
    <scope>NUCLEOTIDE SEQUENCE [LARGE SCALE GENOMIC DNA]</scope>
    <source>
        <strain evidence="3">Peat soil MAG SbF1</strain>
    </source>
</reference>
<feature type="signal peptide" evidence="1">
    <location>
        <begin position="1"/>
        <end position="20"/>
    </location>
</feature>
<proteinExistence type="predicted"/>
<keyword evidence="1" id="KW-0732">Signal</keyword>
<dbReference type="Pfam" id="PF12974">
    <property type="entry name" value="Phosphonate-bd"/>
    <property type="match status" value="1"/>
</dbReference>
<sequence>MKKASLLTLVVILVSSLVTGCGSTTSPSPSSSTSTSGVKDPATITIAWLPNNSGDNEKEFRDEFDNVITKATGIKVENKLTTDYAIAISALESGDAQLGYFGPNEYIVSHAKDPKVVPVVVESGDSGTLKDALYYSRFLVKKGNENQYKSGDGFDIDNIVGKKMSFVSTSSTSGFNMPAAAILGKFTKQDKWKNLTKDGLAQGGNDKFFGQVLFAGSHQLSLVNVLTDKSDISAVDDIDVAQYVELSQGKDNETGAVYTVKQGADAPFNTLAGAQYEIIQSIPVLNTPVEANSAALSQKTLDAITQALTSDQTTNDPKIFAPKGSKGSVFVQPHRFLKVEDSWYAPMRKVLGYTS</sequence>
<name>A0A2U3KDI3_9FIRM</name>
<dbReference type="Proteomes" id="UP000238916">
    <property type="component" value="Unassembled WGS sequence"/>
</dbReference>
<dbReference type="PANTHER" id="PTHR35841">
    <property type="entry name" value="PHOSPHONATES-BINDING PERIPLASMIC PROTEIN"/>
    <property type="match status" value="1"/>
</dbReference>
<evidence type="ECO:0000256" key="1">
    <source>
        <dbReference type="SAM" id="SignalP"/>
    </source>
</evidence>
<dbReference type="EMBL" id="OMOF01000096">
    <property type="protein sequence ID" value="SPF37580.1"/>
    <property type="molecule type" value="Genomic_DNA"/>
</dbReference>
<dbReference type="AlphaFoldDB" id="A0A2U3KDI3"/>
<accession>A0A2U3KDI3</accession>
<dbReference type="SUPFAM" id="SSF53850">
    <property type="entry name" value="Periplasmic binding protein-like II"/>
    <property type="match status" value="1"/>
</dbReference>
<evidence type="ECO:0000313" key="2">
    <source>
        <dbReference type="EMBL" id="SPF37580.1"/>
    </source>
</evidence>